<dbReference type="PANTHER" id="PTHR34755">
    <property type="entry name" value="SERINE/ARGININE REPETITIVE MATRIX PROTEIN 3-RELATED"/>
    <property type="match status" value="1"/>
</dbReference>
<gene>
    <name evidence="2" type="ORF">KUDE01_022991</name>
</gene>
<reference evidence="2" key="1">
    <citation type="submission" date="2023-04" db="EMBL/GenBank/DDBJ databases">
        <title>Chromosome-level genome of Chaenocephalus aceratus.</title>
        <authorList>
            <person name="Park H."/>
        </authorList>
    </citation>
    <scope>NUCLEOTIDE SEQUENCE</scope>
    <source>
        <strain evidence="2">DE</strain>
        <tissue evidence="2">Muscle</tissue>
    </source>
</reference>
<feature type="compositionally biased region" description="Basic residues" evidence="1">
    <location>
        <begin position="160"/>
        <end position="186"/>
    </location>
</feature>
<dbReference type="GO" id="GO:0003729">
    <property type="term" value="F:mRNA binding"/>
    <property type="evidence" value="ECO:0007669"/>
    <property type="project" value="TreeGrafter"/>
</dbReference>
<dbReference type="AlphaFoldDB" id="A0AAD9BG68"/>
<protein>
    <submittedName>
        <fullName evidence="2">Serine/arginine repetitive matrix protein 3</fullName>
    </submittedName>
</protein>
<dbReference type="EMBL" id="JASDAP010000023">
    <property type="protein sequence ID" value="KAK1882204.1"/>
    <property type="molecule type" value="Genomic_DNA"/>
</dbReference>
<dbReference type="InterPro" id="IPR052109">
    <property type="entry name" value="SRRM_Domain-Containing"/>
</dbReference>
<feature type="compositionally biased region" description="Basic and acidic residues" evidence="1">
    <location>
        <begin position="267"/>
        <end position="276"/>
    </location>
</feature>
<organism evidence="2 3">
    <name type="scientific">Dissostichus eleginoides</name>
    <name type="common">Patagonian toothfish</name>
    <name type="synonym">Dissostichus amissus</name>
    <dbReference type="NCBI Taxonomy" id="100907"/>
    <lineage>
        <taxon>Eukaryota</taxon>
        <taxon>Metazoa</taxon>
        <taxon>Chordata</taxon>
        <taxon>Craniata</taxon>
        <taxon>Vertebrata</taxon>
        <taxon>Euteleostomi</taxon>
        <taxon>Actinopterygii</taxon>
        <taxon>Neopterygii</taxon>
        <taxon>Teleostei</taxon>
        <taxon>Neoteleostei</taxon>
        <taxon>Acanthomorphata</taxon>
        <taxon>Eupercaria</taxon>
        <taxon>Perciformes</taxon>
        <taxon>Notothenioidei</taxon>
        <taxon>Nototheniidae</taxon>
        <taxon>Dissostichus</taxon>
    </lineage>
</organism>
<feature type="region of interest" description="Disordered" evidence="1">
    <location>
        <begin position="111"/>
        <end position="307"/>
    </location>
</feature>
<proteinExistence type="predicted"/>
<dbReference type="PANTHER" id="PTHR34755:SF2">
    <property type="entry name" value="SERINE_ARGININE REPETITIVE MATRIX PROTEIN 3"/>
    <property type="match status" value="1"/>
</dbReference>
<accession>A0AAD9BG68</accession>
<name>A0AAD9BG68_DISEL</name>
<evidence type="ECO:0000313" key="2">
    <source>
        <dbReference type="EMBL" id="KAK1882204.1"/>
    </source>
</evidence>
<evidence type="ECO:0000313" key="3">
    <source>
        <dbReference type="Proteomes" id="UP001228049"/>
    </source>
</evidence>
<feature type="compositionally biased region" description="Low complexity" evidence="1">
    <location>
        <begin position="192"/>
        <end position="223"/>
    </location>
</feature>
<evidence type="ECO:0000256" key="1">
    <source>
        <dbReference type="SAM" id="MobiDB-lite"/>
    </source>
</evidence>
<feature type="non-terminal residue" evidence="2">
    <location>
        <position position="322"/>
    </location>
</feature>
<feature type="compositionally biased region" description="Polar residues" evidence="1">
    <location>
        <begin position="232"/>
        <end position="242"/>
    </location>
</feature>
<feature type="compositionally biased region" description="Basic residues" evidence="1">
    <location>
        <begin position="136"/>
        <end position="151"/>
    </location>
</feature>
<feature type="compositionally biased region" description="Pro residues" evidence="1">
    <location>
        <begin position="285"/>
        <end position="303"/>
    </location>
</feature>
<dbReference type="Proteomes" id="UP001228049">
    <property type="component" value="Unassembled WGS sequence"/>
</dbReference>
<comment type="caution">
    <text evidence="2">The sequence shown here is derived from an EMBL/GenBank/DDBJ whole genome shotgun (WGS) entry which is preliminary data.</text>
</comment>
<keyword evidence="3" id="KW-1185">Reference proteome</keyword>
<sequence>SSLHAITTARAECGDVVASILSVSQLKAPHDAPRLLSTQRFAYRINMTCSLCMNPPGYTEEEIRQKVSTFRQMLMDKEGVITREGSHTQPVVNHLHYEADYGQNHQLVSYEDGDYDHDYHSDNRVKRKSSSSPSPRPKKRKKKKSGRRRSRFGSSSPTHREKKKKSGKKHKRDRSASGSRKKRRYRSPGETPSRSSQRQGSCCSSRSASLSSTRSTSKSPSRLNSKHKTDGQKASSTSLSPGTNPPAVWHNGDHPQRSRNGRAGRPNHGEGDKVHDVCNLLYFAPTPPPQPPPTPPPPHPPTPTVSTTVSADEFLSCSFCVG</sequence>